<proteinExistence type="predicted"/>
<protein>
    <submittedName>
        <fullName evidence="2">Uncharacterized protein</fullName>
    </submittedName>
</protein>
<keyword evidence="3" id="KW-1185">Reference proteome</keyword>
<comment type="caution">
    <text evidence="2">The sequence shown here is derived from an EMBL/GenBank/DDBJ whole genome shotgun (WGS) entry which is preliminary data.</text>
</comment>
<evidence type="ECO:0000313" key="3">
    <source>
        <dbReference type="Proteomes" id="UP000233551"/>
    </source>
</evidence>
<feature type="region of interest" description="Disordered" evidence="1">
    <location>
        <begin position="1"/>
        <end position="73"/>
    </location>
</feature>
<gene>
    <name evidence="2" type="ORF">CRG98_014668</name>
</gene>
<dbReference type="Proteomes" id="UP000233551">
    <property type="component" value="Unassembled WGS sequence"/>
</dbReference>
<name>A0A2I0KAX9_PUNGR</name>
<reference evidence="2 3" key="1">
    <citation type="submission" date="2017-11" db="EMBL/GenBank/DDBJ databases">
        <title>De-novo sequencing of pomegranate (Punica granatum L.) genome.</title>
        <authorList>
            <person name="Akparov Z."/>
            <person name="Amiraslanov A."/>
            <person name="Hajiyeva S."/>
            <person name="Abbasov M."/>
            <person name="Kaur K."/>
            <person name="Hamwieh A."/>
            <person name="Solovyev V."/>
            <person name="Salamov A."/>
            <person name="Braich B."/>
            <person name="Kosarev P."/>
            <person name="Mahmoud A."/>
            <person name="Hajiyev E."/>
            <person name="Babayeva S."/>
            <person name="Izzatullayeva V."/>
            <person name="Mammadov A."/>
            <person name="Mammadov A."/>
            <person name="Sharifova S."/>
            <person name="Ojaghi J."/>
            <person name="Eynullazada K."/>
            <person name="Bayramov B."/>
            <person name="Abdulazimova A."/>
            <person name="Shahmuradov I."/>
        </authorList>
    </citation>
    <scope>NUCLEOTIDE SEQUENCE [LARGE SCALE GENOMIC DNA]</scope>
    <source>
        <strain evidence="3">cv. AG2017</strain>
        <tissue evidence="2">Leaf</tissue>
    </source>
</reference>
<accession>A0A2I0KAX9</accession>
<evidence type="ECO:0000256" key="1">
    <source>
        <dbReference type="SAM" id="MobiDB-lite"/>
    </source>
</evidence>
<sequence length="127" mass="13476">MLGWSPKAINAGPGPESNKCRTNARYGAEAQNWGQSPTRGRSPMRGQNPKAGPKPDAVNVGPEPNAGPKPDAVNACSIRKCKRCKSKDAVEGPDGLSHEGYLITTPSDHLEDNAGQGRIDEAMRAKE</sequence>
<dbReference type="EMBL" id="PGOL01000787">
    <property type="protein sequence ID" value="PKI64926.1"/>
    <property type="molecule type" value="Genomic_DNA"/>
</dbReference>
<feature type="region of interest" description="Disordered" evidence="1">
    <location>
        <begin position="87"/>
        <end position="127"/>
    </location>
</feature>
<evidence type="ECO:0000313" key="2">
    <source>
        <dbReference type="EMBL" id="PKI64926.1"/>
    </source>
</evidence>
<dbReference type="AlphaFoldDB" id="A0A2I0KAX9"/>
<feature type="compositionally biased region" description="Basic and acidic residues" evidence="1">
    <location>
        <begin position="108"/>
        <end position="127"/>
    </location>
</feature>
<organism evidence="2 3">
    <name type="scientific">Punica granatum</name>
    <name type="common">Pomegranate</name>
    <dbReference type="NCBI Taxonomy" id="22663"/>
    <lineage>
        <taxon>Eukaryota</taxon>
        <taxon>Viridiplantae</taxon>
        <taxon>Streptophyta</taxon>
        <taxon>Embryophyta</taxon>
        <taxon>Tracheophyta</taxon>
        <taxon>Spermatophyta</taxon>
        <taxon>Magnoliopsida</taxon>
        <taxon>eudicotyledons</taxon>
        <taxon>Gunneridae</taxon>
        <taxon>Pentapetalae</taxon>
        <taxon>rosids</taxon>
        <taxon>malvids</taxon>
        <taxon>Myrtales</taxon>
        <taxon>Lythraceae</taxon>
        <taxon>Punica</taxon>
    </lineage>
</organism>